<dbReference type="Gene3D" id="3.30.505.10">
    <property type="entry name" value="SH2 domain"/>
    <property type="match status" value="1"/>
</dbReference>
<evidence type="ECO:0000313" key="5">
    <source>
        <dbReference type="EMBL" id="KAI6651283.1"/>
    </source>
</evidence>
<accession>A0AAV7JQN1</accession>
<sequence length="271" mass="30203">MVLPGISNLQDRNSLTGWVALHEAVVHGHSDVVEILLHHGAPSRPRTPDADIPYSLAERYNKVDIMEILERFEVDKPAPLTTSVEWLHPNLSREDANNLLEANGLSQGLFLVRPNSKRAGYYALSLVDNKIPYHFVIVSLADQWFYIDDGPIFSNLPSIVAHYSKFADGLPTTLKMAVCPLKSHGLHSNSGFTPIDAKSINRSHRTAYCSSNTNTSRFQNHLPPIASDYSHISEWMNDNFIKLTQKIPIIDSSQLQLYNEIGSGEFGAVSL</sequence>
<dbReference type="SMART" id="SM00252">
    <property type="entry name" value="SH2"/>
    <property type="match status" value="1"/>
</dbReference>
<dbReference type="GO" id="GO:0007167">
    <property type="term" value="P:enzyme-linked receptor protein signaling pathway"/>
    <property type="evidence" value="ECO:0007669"/>
    <property type="project" value="TreeGrafter"/>
</dbReference>
<keyword evidence="6" id="KW-1185">Reference proteome</keyword>
<evidence type="ECO:0000256" key="2">
    <source>
        <dbReference type="PROSITE-ProRule" id="PRU00023"/>
    </source>
</evidence>
<dbReference type="PRINTS" id="PR00401">
    <property type="entry name" value="SH2DOMAIN"/>
</dbReference>
<dbReference type="PROSITE" id="PS50001">
    <property type="entry name" value="SH2"/>
    <property type="match status" value="1"/>
</dbReference>
<organism evidence="5 6">
    <name type="scientific">Oopsacas minuta</name>
    <dbReference type="NCBI Taxonomy" id="111878"/>
    <lineage>
        <taxon>Eukaryota</taxon>
        <taxon>Metazoa</taxon>
        <taxon>Porifera</taxon>
        <taxon>Hexactinellida</taxon>
        <taxon>Hexasterophora</taxon>
        <taxon>Lyssacinosida</taxon>
        <taxon>Leucopsacidae</taxon>
        <taxon>Oopsacas</taxon>
    </lineage>
</organism>
<feature type="repeat" description="ANK" evidence="2">
    <location>
        <begin position="16"/>
        <end position="41"/>
    </location>
</feature>
<dbReference type="InterPro" id="IPR036860">
    <property type="entry name" value="SH2_dom_sf"/>
</dbReference>
<dbReference type="SUPFAM" id="SSF48403">
    <property type="entry name" value="Ankyrin repeat"/>
    <property type="match status" value="1"/>
</dbReference>
<gene>
    <name evidence="5" type="ORF">LOD99_5431</name>
</gene>
<keyword evidence="5" id="KW-0418">Kinase</keyword>
<dbReference type="InterPro" id="IPR036770">
    <property type="entry name" value="Ankyrin_rpt-contain_sf"/>
</dbReference>
<dbReference type="SUPFAM" id="SSF55550">
    <property type="entry name" value="SH2 domain"/>
    <property type="match status" value="1"/>
</dbReference>
<reference evidence="5 6" key="1">
    <citation type="journal article" date="2023" name="BMC Biol.">
        <title>The compact genome of the sponge Oopsacas minuta (Hexactinellida) is lacking key metazoan core genes.</title>
        <authorList>
            <person name="Santini S."/>
            <person name="Schenkelaars Q."/>
            <person name="Jourda C."/>
            <person name="Duchesne M."/>
            <person name="Belahbib H."/>
            <person name="Rocher C."/>
            <person name="Selva M."/>
            <person name="Riesgo A."/>
            <person name="Vervoort M."/>
            <person name="Leys S.P."/>
            <person name="Kodjabachian L."/>
            <person name="Le Bivic A."/>
            <person name="Borchiellini C."/>
            <person name="Claverie J.M."/>
            <person name="Renard E."/>
        </authorList>
    </citation>
    <scope>NUCLEOTIDE SEQUENCE [LARGE SCALE GENOMIC DNA]</scope>
    <source>
        <strain evidence="5">SPO-2</strain>
    </source>
</reference>
<evidence type="ECO:0000256" key="3">
    <source>
        <dbReference type="PROSITE-ProRule" id="PRU00191"/>
    </source>
</evidence>
<dbReference type="PROSITE" id="PS50297">
    <property type="entry name" value="ANK_REP_REGION"/>
    <property type="match status" value="1"/>
</dbReference>
<dbReference type="GO" id="GO:0035591">
    <property type="term" value="F:signaling adaptor activity"/>
    <property type="evidence" value="ECO:0007669"/>
    <property type="project" value="TreeGrafter"/>
</dbReference>
<dbReference type="Pfam" id="PF00023">
    <property type="entry name" value="Ank"/>
    <property type="match status" value="1"/>
</dbReference>
<evidence type="ECO:0000256" key="1">
    <source>
        <dbReference type="ARBA" id="ARBA00022999"/>
    </source>
</evidence>
<keyword evidence="5" id="KW-0808">Transferase</keyword>
<proteinExistence type="predicted"/>
<feature type="domain" description="SH2" evidence="4">
    <location>
        <begin position="86"/>
        <end position="178"/>
    </location>
</feature>
<name>A0AAV7JQN1_9METZ</name>
<dbReference type="EMBL" id="JAKMXF010000306">
    <property type="protein sequence ID" value="KAI6651283.1"/>
    <property type="molecule type" value="Genomic_DNA"/>
</dbReference>
<dbReference type="GO" id="GO:0016301">
    <property type="term" value="F:kinase activity"/>
    <property type="evidence" value="ECO:0007669"/>
    <property type="project" value="UniProtKB-KW"/>
</dbReference>
<dbReference type="Proteomes" id="UP001165289">
    <property type="component" value="Unassembled WGS sequence"/>
</dbReference>
<dbReference type="GO" id="GO:0005737">
    <property type="term" value="C:cytoplasm"/>
    <property type="evidence" value="ECO:0007669"/>
    <property type="project" value="TreeGrafter"/>
</dbReference>
<comment type="caution">
    <text evidence="5">The sequence shown here is derived from an EMBL/GenBank/DDBJ whole genome shotgun (WGS) entry which is preliminary data.</text>
</comment>
<dbReference type="GO" id="GO:0030971">
    <property type="term" value="F:receptor tyrosine kinase binding"/>
    <property type="evidence" value="ECO:0007669"/>
    <property type="project" value="TreeGrafter"/>
</dbReference>
<dbReference type="InterPro" id="IPR051184">
    <property type="entry name" value="Tyrosine-phos_adapter"/>
</dbReference>
<dbReference type="GO" id="GO:0016477">
    <property type="term" value="P:cell migration"/>
    <property type="evidence" value="ECO:0007669"/>
    <property type="project" value="TreeGrafter"/>
</dbReference>
<keyword evidence="1 3" id="KW-0727">SH2 domain</keyword>
<protein>
    <submittedName>
        <fullName evidence="5">Protein tyrosine kinase</fullName>
    </submittedName>
</protein>
<dbReference type="InterPro" id="IPR002110">
    <property type="entry name" value="Ankyrin_rpt"/>
</dbReference>
<dbReference type="PANTHER" id="PTHR19969">
    <property type="entry name" value="SH2-SH3 ADAPTOR PROTEIN-RELATED"/>
    <property type="match status" value="1"/>
</dbReference>
<dbReference type="PANTHER" id="PTHR19969:SF5">
    <property type="entry name" value="CRK-LIKE PROTEIN"/>
    <property type="match status" value="1"/>
</dbReference>
<dbReference type="AlphaFoldDB" id="A0AAV7JQN1"/>
<dbReference type="InterPro" id="IPR000980">
    <property type="entry name" value="SH2"/>
</dbReference>
<dbReference type="PROSITE" id="PS50088">
    <property type="entry name" value="ANK_REPEAT"/>
    <property type="match status" value="1"/>
</dbReference>
<keyword evidence="2" id="KW-0040">ANK repeat</keyword>
<dbReference type="Pfam" id="PF00017">
    <property type="entry name" value="SH2"/>
    <property type="match status" value="1"/>
</dbReference>
<evidence type="ECO:0000313" key="6">
    <source>
        <dbReference type="Proteomes" id="UP001165289"/>
    </source>
</evidence>
<dbReference type="Gene3D" id="1.25.40.20">
    <property type="entry name" value="Ankyrin repeat-containing domain"/>
    <property type="match status" value="1"/>
</dbReference>
<evidence type="ECO:0000259" key="4">
    <source>
        <dbReference type="PROSITE" id="PS50001"/>
    </source>
</evidence>